<evidence type="ECO:0000313" key="2">
    <source>
        <dbReference type="Proteomes" id="UP001152795"/>
    </source>
</evidence>
<organism evidence="1 2">
    <name type="scientific">Paramuricea clavata</name>
    <name type="common">Red gorgonian</name>
    <name type="synonym">Violescent sea-whip</name>
    <dbReference type="NCBI Taxonomy" id="317549"/>
    <lineage>
        <taxon>Eukaryota</taxon>
        <taxon>Metazoa</taxon>
        <taxon>Cnidaria</taxon>
        <taxon>Anthozoa</taxon>
        <taxon>Octocorallia</taxon>
        <taxon>Malacalcyonacea</taxon>
        <taxon>Plexauridae</taxon>
        <taxon>Paramuricea</taxon>
    </lineage>
</organism>
<proteinExistence type="predicted"/>
<comment type="caution">
    <text evidence="1">The sequence shown here is derived from an EMBL/GenBank/DDBJ whole genome shotgun (WGS) entry which is preliminary data.</text>
</comment>
<dbReference type="Proteomes" id="UP001152795">
    <property type="component" value="Unassembled WGS sequence"/>
</dbReference>
<sequence length="103" mass="11780">MACGMDCGRKNDVNFATFFTGDAKHPENLILKHMERYPTGDPYQPVACTARKERAHYYHAILTCVMKRHPYFQPSMVDYSEVQNVLSEANKMKLAGDLQIILP</sequence>
<evidence type="ECO:0000313" key="1">
    <source>
        <dbReference type="EMBL" id="CAB3985964.1"/>
    </source>
</evidence>
<gene>
    <name evidence="1" type="ORF">PACLA_8A071208</name>
</gene>
<reference evidence="1" key="1">
    <citation type="submission" date="2020-04" db="EMBL/GenBank/DDBJ databases">
        <authorList>
            <person name="Alioto T."/>
            <person name="Alioto T."/>
            <person name="Gomez Garrido J."/>
        </authorList>
    </citation>
    <scope>NUCLEOTIDE SEQUENCE</scope>
    <source>
        <strain evidence="1">A484AB</strain>
    </source>
</reference>
<dbReference type="EMBL" id="CACRXK020000946">
    <property type="protein sequence ID" value="CAB3985964.1"/>
    <property type="molecule type" value="Genomic_DNA"/>
</dbReference>
<keyword evidence="2" id="KW-1185">Reference proteome</keyword>
<protein>
    <submittedName>
        <fullName evidence="1">Uncharacterized protein</fullName>
    </submittedName>
</protein>
<dbReference type="AlphaFoldDB" id="A0A7D9HQ14"/>
<name>A0A7D9HQ14_PARCT</name>
<accession>A0A7D9HQ14</accession>